<evidence type="ECO:0000259" key="1">
    <source>
        <dbReference type="PROSITE" id="PS50013"/>
    </source>
</evidence>
<dbReference type="InterPro" id="IPR016197">
    <property type="entry name" value="Chromo-like_dom_sf"/>
</dbReference>
<evidence type="ECO:0000313" key="3">
    <source>
        <dbReference type="Proteomes" id="UP000000305"/>
    </source>
</evidence>
<dbReference type="KEGG" id="dpx:DAPPUDRAFT_120242"/>
<keyword evidence="3" id="KW-1185">Reference proteome</keyword>
<protein>
    <recommendedName>
        <fullName evidence="1">Chromo domain-containing protein</fullName>
    </recommendedName>
</protein>
<dbReference type="GO" id="GO:0005694">
    <property type="term" value="C:chromosome"/>
    <property type="evidence" value="ECO:0007669"/>
    <property type="project" value="UniProtKB-ARBA"/>
</dbReference>
<dbReference type="EMBL" id="GL733598">
    <property type="protein sequence ID" value="EFX62432.1"/>
    <property type="molecule type" value="Genomic_DNA"/>
</dbReference>
<reference evidence="2 3" key="1">
    <citation type="journal article" date="2011" name="Science">
        <title>The ecoresponsive genome of Daphnia pulex.</title>
        <authorList>
            <person name="Colbourne J.K."/>
            <person name="Pfrender M.E."/>
            <person name="Gilbert D."/>
            <person name="Thomas W.K."/>
            <person name="Tucker A."/>
            <person name="Oakley T.H."/>
            <person name="Tokishita S."/>
            <person name="Aerts A."/>
            <person name="Arnold G.J."/>
            <person name="Basu M.K."/>
            <person name="Bauer D.J."/>
            <person name="Caceres C.E."/>
            <person name="Carmel L."/>
            <person name="Casola C."/>
            <person name="Choi J.H."/>
            <person name="Detter J.C."/>
            <person name="Dong Q."/>
            <person name="Dusheyko S."/>
            <person name="Eads B.D."/>
            <person name="Frohlich T."/>
            <person name="Geiler-Samerotte K.A."/>
            <person name="Gerlach D."/>
            <person name="Hatcher P."/>
            <person name="Jogdeo S."/>
            <person name="Krijgsveld J."/>
            <person name="Kriventseva E.V."/>
            <person name="Kultz D."/>
            <person name="Laforsch C."/>
            <person name="Lindquist E."/>
            <person name="Lopez J."/>
            <person name="Manak J.R."/>
            <person name="Muller J."/>
            <person name="Pangilinan J."/>
            <person name="Patwardhan R.P."/>
            <person name="Pitluck S."/>
            <person name="Pritham E.J."/>
            <person name="Rechtsteiner A."/>
            <person name="Rho M."/>
            <person name="Rogozin I.B."/>
            <person name="Sakarya O."/>
            <person name="Salamov A."/>
            <person name="Schaack S."/>
            <person name="Shapiro H."/>
            <person name="Shiga Y."/>
            <person name="Skalitzky C."/>
            <person name="Smith Z."/>
            <person name="Souvorov A."/>
            <person name="Sung W."/>
            <person name="Tang Z."/>
            <person name="Tsuchiya D."/>
            <person name="Tu H."/>
            <person name="Vos H."/>
            <person name="Wang M."/>
            <person name="Wolf Y.I."/>
            <person name="Yamagata H."/>
            <person name="Yamada T."/>
            <person name="Ye Y."/>
            <person name="Shaw J.R."/>
            <person name="Andrews J."/>
            <person name="Crease T.J."/>
            <person name="Tang H."/>
            <person name="Lucas S.M."/>
            <person name="Robertson H.M."/>
            <person name="Bork P."/>
            <person name="Koonin E.V."/>
            <person name="Zdobnov E.M."/>
            <person name="Grigoriev I.V."/>
            <person name="Lynch M."/>
            <person name="Boore J.L."/>
        </authorList>
    </citation>
    <scope>NUCLEOTIDE SEQUENCE [LARGE SCALE GENOMIC DNA]</scope>
</reference>
<accession>E9I0P8</accession>
<name>E9I0P8_DAPPU</name>
<dbReference type="OrthoDB" id="1918685at2759"/>
<sequence length="237" mass="26892">MCSDKLSELEDRHEQRWCSRDDYSYDATVGITWPTLYPTRYNNAAGKLEYLLKWVNYPSNENYNLWEESQNCNCDALILQYLEKNLNPLIINLLDGPGAGEGGPLLIPNQAIVKLENPAAATTIDADHNPTAAATTTAAAAPDQIVMRLFFNTWKGFYITCLKKMIRHELGGFTCRPTLRESALETESQNWSGIFVRYPHSLLHLRKPKRMEGVKIQLKMFYAVLPGTKSLVVRSFS</sequence>
<dbReference type="Gene3D" id="2.40.50.40">
    <property type="match status" value="1"/>
</dbReference>
<feature type="domain" description="Chromo" evidence="1">
    <location>
        <begin position="31"/>
        <end position="85"/>
    </location>
</feature>
<proteinExistence type="predicted"/>
<evidence type="ECO:0000313" key="2">
    <source>
        <dbReference type="EMBL" id="EFX62432.1"/>
    </source>
</evidence>
<dbReference type="InterPro" id="IPR000953">
    <property type="entry name" value="Chromo/chromo_shadow_dom"/>
</dbReference>
<dbReference type="Proteomes" id="UP000000305">
    <property type="component" value="Unassembled WGS sequence"/>
</dbReference>
<dbReference type="HOGENOM" id="CLU_1171659_0_0_1"/>
<dbReference type="AlphaFoldDB" id="E9I0P8"/>
<dbReference type="SUPFAM" id="SSF54160">
    <property type="entry name" value="Chromo domain-like"/>
    <property type="match status" value="1"/>
</dbReference>
<organism evidence="2 3">
    <name type="scientific">Daphnia pulex</name>
    <name type="common">Water flea</name>
    <dbReference type="NCBI Taxonomy" id="6669"/>
    <lineage>
        <taxon>Eukaryota</taxon>
        <taxon>Metazoa</taxon>
        <taxon>Ecdysozoa</taxon>
        <taxon>Arthropoda</taxon>
        <taxon>Crustacea</taxon>
        <taxon>Branchiopoda</taxon>
        <taxon>Diplostraca</taxon>
        <taxon>Cladocera</taxon>
        <taxon>Anomopoda</taxon>
        <taxon>Daphniidae</taxon>
        <taxon>Daphnia</taxon>
    </lineage>
</organism>
<dbReference type="InParanoid" id="E9I0P8"/>
<dbReference type="PROSITE" id="PS50013">
    <property type="entry name" value="CHROMO_2"/>
    <property type="match status" value="1"/>
</dbReference>
<gene>
    <name evidence="2" type="ORF">DAPPUDRAFT_120242</name>
</gene>